<dbReference type="EC" id="6.3.2.13" evidence="7"/>
<feature type="domain" description="Mur ligase N-terminal catalytic" evidence="9">
    <location>
        <begin position="31"/>
        <end position="105"/>
    </location>
</feature>
<feature type="binding site" evidence="7">
    <location>
        <position position="39"/>
    </location>
    <ligand>
        <name>UDP-N-acetyl-alpha-D-muramoyl-L-alanyl-D-glutamate</name>
        <dbReference type="ChEBI" id="CHEBI:83900"/>
    </ligand>
</feature>
<keyword evidence="7" id="KW-0963">Cytoplasm</keyword>
<keyword evidence="7" id="KW-0547">Nucleotide-binding</keyword>
<feature type="binding site" evidence="7">
    <location>
        <begin position="120"/>
        <end position="126"/>
    </location>
    <ligand>
        <name>ATP</name>
        <dbReference type="ChEBI" id="CHEBI:30616"/>
    </ligand>
</feature>
<dbReference type="InterPro" id="IPR035911">
    <property type="entry name" value="MurE/MurF_N"/>
</dbReference>
<comment type="caution">
    <text evidence="12">The sequence shown here is derived from an EMBL/GenBank/DDBJ whole genome shotgun (WGS) entry which is preliminary data.</text>
</comment>
<dbReference type="GO" id="GO:0051301">
    <property type="term" value="P:cell division"/>
    <property type="evidence" value="ECO:0007669"/>
    <property type="project" value="UniProtKB-KW"/>
</dbReference>
<comment type="PTM">
    <text evidence="7">Carboxylation is probably crucial for Mg(2+) binding and, consequently, for the gamma-phosphate positioning of ATP.</text>
</comment>
<dbReference type="Proteomes" id="UP000249065">
    <property type="component" value="Unassembled WGS sequence"/>
</dbReference>
<dbReference type="InterPro" id="IPR005761">
    <property type="entry name" value="UDP-N-AcMur-Glu-dNH2Pim_ligase"/>
</dbReference>
<dbReference type="Pfam" id="PF02875">
    <property type="entry name" value="Mur_ligase_C"/>
    <property type="match status" value="1"/>
</dbReference>
<dbReference type="InterPro" id="IPR013221">
    <property type="entry name" value="Mur_ligase_cen"/>
</dbReference>
<evidence type="ECO:0000256" key="4">
    <source>
        <dbReference type="ARBA" id="ARBA00022984"/>
    </source>
</evidence>
<dbReference type="SUPFAM" id="SSF53623">
    <property type="entry name" value="MurD-like peptide ligases, catalytic domain"/>
    <property type="match status" value="1"/>
</dbReference>
<evidence type="ECO:0000256" key="1">
    <source>
        <dbReference type="ARBA" id="ARBA00005898"/>
    </source>
</evidence>
<feature type="short sequence motif" description="Meso-diaminopimelate recognition motif" evidence="7">
    <location>
        <begin position="421"/>
        <end position="424"/>
    </location>
</feature>
<dbReference type="Pfam" id="PF08245">
    <property type="entry name" value="Mur_ligase_M"/>
    <property type="match status" value="1"/>
</dbReference>
<feature type="modified residue" description="N6-carboxylysine" evidence="7">
    <location>
        <position position="229"/>
    </location>
</feature>
<dbReference type="Gene3D" id="3.90.190.20">
    <property type="entry name" value="Mur ligase, C-terminal domain"/>
    <property type="match status" value="1"/>
</dbReference>
<dbReference type="InterPro" id="IPR036615">
    <property type="entry name" value="Mur_ligase_C_dom_sf"/>
</dbReference>
<dbReference type="InterPro" id="IPR000713">
    <property type="entry name" value="Mur_ligase_N"/>
</dbReference>
<proteinExistence type="inferred from homology"/>
<evidence type="ECO:0000256" key="8">
    <source>
        <dbReference type="RuleBase" id="RU004135"/>
    </source>
</evidence>
<dbReference type="InterPro" id="IPR004101">
    <property type="entry name" value="Mur_ligase_C"/>
</dbReference>
<dbReference type="HAMAP" id="MF_00208">
    <property type="entry name" value="MurE"/>
    <property type="match status" value="1"/>
</dbReference>
<keyword evidence="6 7" id="KW-0961">Cell wall biogenesis/degradation</keyword>
<feature type="binding site" evidence="7">
    <location>
        <position position="189"/>
    </location>
    <ligand>
        <name>UDP-N-acetyl-alpha-D-muramoyl-L-alanyl-D-glutamate</name>
        <dbReference type="ChEBI" id="CHEBI:83900"/>
    </ligand>
</feature>
<comment type="function">
    <text evidence="7">Catalyzes the addition of meso-diaminopimelic acid to the nucleotide precursor UDP-N-acetylmuramoyl-L-alanyl-D-glutamate (UMAG) in the biosynthesis of bacterial cell-wall peptidoglycan.</text>
</comment>
<dbReference type="UniPathway" id="UPA00219"/>
<dbReference type="PANTHER" id="PTHR23135">
    <property type="entry name" value="MUR LIGASE FAMILY MEMBER"/>
    <property type="match status" value="1"/>
</dbReference>
<feature type="binding site" evidence="7">
    <location>
        <begin position="421"/>
        <end position="424"/>
    </location>
    <ligand>
        <name>meso-2,6-diaminopimelate</name>
        <dbReference type="ChEBI" id="CHEBI:57791"/>
    </ligand>
</feature>
<dbReference type="AlphaFoldDB" id="A0A327M8I0"/>
<feature type="binding site" evidence="7">
    <location>
        <position position="197"/>
    </location>
    <ligand>
        <name>UDP-N-acetyl-alpha-D-muramoyl-L-alanyl-D-glutamate</name>
        <dbReference type="ChEBI" id="CHEBI:83900"/>
    </ligand>
</feature>
<dbReference type="OrthoDB" id="9800958at2"/>
<comment type="subcellular location">
    <subcellularLocation>
        <location evidence="7 8">Cytoplasm</location>
    </subcellularLocation>
</comment>
<feature type="binding site" evidence="7">
    <location>
        <position position="469"/>
    </location>
    <ligand>
        <name>meso-2,6-diaminopimelate</name>
        <dbReference type="ChEBI" id="CHEBI:57791"/>
    </ligand>
</feature>
<evidence type="ECO:0000256" key="5">
    <source>
        <dbReference type="ARBA" id="ARBA00023306"/>
    </source>
</evidence>
<dbReference type="GO" id="GO:0008765">
    <property type="term" value="F:UDP-N-acetylmuramoylalanyl-D-glutamate-2,6-diaminopimelate ligase activity"/>
    <property type="evidence" value="ECO:0007669"/>
    <property type="project" value="UniProtKB-UniRule"/>
</dbReference>
<evidence type="ECO:0000256" key="7">
    <source>
        <dbReference type="HAMAP-Rule" id="MF_00208"/>
    </source>
</evidence>
<feature type="binding site" evidence="7">
    <location>
        <position position="397"/>
    </location>
    <ligand>
        <name>meso-2,6-diaminopimelate</name>
        <dbReference type="ChEBI" id="CHEBI:57791"/>
    </ligand>
</feature>
<evidence type="ECO:0000256" key="3">
    <source>
        <dbReference type="ARBA" id="ARBA00022960"/>
    </source>
</evidence>
<organism evidence="12 13">
    <name type="scientific">Roseicella frigidaeris</name>
    <dbReference type="NCBI Taxonomy" id="2230885"/>
    <lineage>
        <taxon>Bacteria</taxon>
        <taxon>Pseudomonadati</taxon>
        <taxon>Pseudomonadota</taxon>
        <taxon>Alphaproteobacteria</taxon>
        <taxon>Acetobacterales</taxon>
        <taxon>Roseomonadaceae</taxon>
        <taxon>Roseicella</taxon>
    </lineage>
</organism>
<dbReference type="Gene3D" id="3.40.1190.10">
    <property type="entry name" value="Mur-like, catalytic domain"/>
    <property type="match status" value="1"/>
</dbReference>
<feature type="domain" description="Mur ligase C-terminal" evidence="10">
    <location>
        <begin position="345"/>
        <end position="471"/>
    </location>
</feature>
<keyword evidence="5 7" id="KW-0131">Cell cycle</keyword>
<comment type="cofactor">
    <cofactor evidence="7">
        <name>Mg(2+)</name>
        <dbReference type="ChEBI" id="CHEBI:18420"/>
    </cofactor>
</comment>
<comment type="caution">
    <text evidence="7">Lacks conserved residue(s) required for the propagation of feature annotation.</text>
</comment>
<evidence type="ECO:0000259" key="10">
    <source>
        <dbReference type="Pfam" id="PF02875"/>
    </source>
</evidence>
<dbReference type="SUPFAM" id="SSF63418">
    <property type="entry name" value="MurE/MurF N-terminal domain"/>
    <property type="match status" value="1"/>
</dbReference>
<evidence type="ECO:0000313" key="12">
    <source>
        <dbReference type="EMBL" id="RAI59240.1"/>
    </source>
</evidence>
<dbReference type="GO" id="GO:0009252">
    <property type="term" value="P:peptidoglycan biosynthetic process"/>
    <property type="evidence" value="ECO:0007669"/>
    <property type="project" value="UniProtKB-UniRule"/>
</dbReference>
<dbReference type="PANTHER" id="PTHR23135:SF4">
    <property type="entry name" value="UDP-N-ACETYLMURAMOYL-L-ALANYL-D-GLUTAMATE--2,6-DIAMINOPIMELATE LIGASE MURE HOMOLOG, CHLOROPLASTIC"/>
    <property type="match status" value="1"/>
</dbReference>
<protein>
    <recommendedName>
        <fullName evidence="7">UDP-N-acetylmuramoyl-L-alanyl-D-glutamate--2,6-diaminopimelate ligase</fullName>
        <ecNumber evidence="7">6.3.2.13</ecNumber>
    </recommendedName>
    <alternativeName>
        <fullName evidence="7">Meso-A2pm-adding enzyme</fullName>
    </alternativeName>
    <alternativeName>
        <fullName evidence="7">Meso-diaminopimelate-adding enzyme</fullName>
    </alternativeName>
    <alternativeName>
        <fullName evidence="7">UDP-MurNAc-L-Ala-D-Glu:meso-diaminopimelate ligase</fullName>
    </alternativeName>
    <alternativeName>
        <fullName evidence="7">UDP-MurNAc-tripeptide synthetase</fullName>
    </alternativeName>
    <alternativeName>
        <fullName evidence="7">UDP-N-acetylmuramyl-tripeptide synthetase</fullName>
    </alternativeName>
</protein>
<dbReference type="InterPro" id="IPR036565">
    <property type="entry name" value="Mur-like_cat_sf"/>
</dbReference>
<dbReference type="GO" id="GO:0000287">
    <property type="term" value="F:magnesium ion binding"/>
    <property type="evidence" value="ECO:0007669"/>
    <property type="project" value="UniProtKB-UniRule"/>
</dbReference>
<reference evidence="13" key="1">
    <citation type="submission" date="2018-06" db="EMBL/GenBank/DDBJ databases">
        <authorList>
            <person name="Khan S.A."/>
        </authorList>
    </citation>
    <scope>NUCLEOTIDE SEQUENCE [LARGE SCALE GENOMIC DNA]</scope>
    <source>
        <strain evidence="13">DB-1506</strain>
    </source>
</reference>
<keyword evidence="13" id="KW-1185">Reference proteome</keyword>
<comment type="catalytic activity">
    <reaction evidence="7">
        <text>UDP-N-acetyl-alpha-D-muramoyl-L-alanyl-D-glutamate + meso-2,6-diaminopimelate + ATP = UDP-N-acetyl-alpha-D-muramoyl-L-alanyl-gamma-D-glutamyl-meso-2,6-diaminopimelate + ADP + phosphate + H(+)</text>
        <dbReference type="Rhea" id="RHEA:23676"/>
        <dbReference type="ChEBI" id="CHEBI:15378"/>
        <dbReference type="ChEBI" id="CHEBI:30616"/>
        <dbReference type="ChEBI" id="CHEBI:43474"/>
        <dbReference type="ChEBI" id="CHEBI:57791"/>
        <dbReference type="ChEBI" id="CHEBI:83900"/>
        <dbReference type="ChEBI" id="CHEBI:83905"/>
        <dbReference type="ChEBI" id="CHEBI:456216"/>
        <dbReference type="EC" id="6.3.2.13"/>
    </reaction>
</comment>
<keyword evidence="2 7" id="KW-0132">Cell division</keyword>
<dbReference type="EMBL" id="QLIX01000005">
    <property type="protein sequence ID" value="RAI59240.1"/>
    <property type="molecule type" value="Genomic_DNA"/>
</dbReference>
<name>A0A327M8I0_9PROT</name>
<comment type="similarity">
    <text evidence="1 7">Belongs to the MurCDEF family. MurE subfamily.</text>
</comment>
<dbReference type="SUPFAM" id="SSF53244">
    <property type="entry name" value="MurD-like peptide ligases, peptide-binding domain"/>
    <property type="match status" value="1"/>
</dbReference>
<feature type="domain" description="Mur ligase central" evidence="11">
    <location>
        <begin position="118"/>
        <end position="323"/>
    </location>
</feature>
<dbReference type="NCBIfam" id="TIGR01085">
    <property type="entry name" value="murE"/>
    <property type="match status" value="1"/>
</dbReference>
<comment type="pathway">
    <text evidence="7 8">Cell wall biogenesis; peptidoglycan biosynthesis.</text>
</comment>
<feature type="binding site" evidence="7">
    <location>
        <begin position="162"/>
        <end position="163"/>
    </location>
    <ligand>
        <name>UDP-N-acetyl-alpha-D-muramoyl-L-alanyl-D-glutamate</name>
        <dbReference type="ChEBI" id="CHEBI:83900"/>
    </ligand>
</feature>
<gene>
    <name evidence="7" type="primary">murE</name>
    <name evidence="12" type="ORF">DOO78_09405</name>
</gene>
<keyword evidence="7 12" id="KW-0436">Ligase</keyword>
<dbReference type="GO" id="GO:0008360">
    <property type="term" value="P:regulation of cell shape"/>
    <property type="evidence" value="ECO:0007669"/>
    <property type="project" value="UniProtKB-KW"/>
</dbReference>
<keyword evidence="4 7" id="KW-0573">Peptidoglycan synthesis</keyword>
<keyword evidence="3 7" id="KW-0133">Cell shape</keyword>
<feature type="binding site" evidence="7">
    <location>
        <position position="195"/>
    </location>
    <ligand>
        <name>UDP-N-acetyl-alpha-D-muramoyl-L-alanyl-D-glutamate</name>
        <dbReference type="ChEBI" id="CHEBI:83900"/>
    </ligand>
</feature>
<evidence type="ECO:0000313" key="13">
    <source>
        <dbReference type="Proteomes" id="UP000249065"/>
    </source>
</evidence>
<keyword evidence="7" id="KW-0460">Magnesium</keyword>
<evidence type="ECO:0000259" key="11">
    <source>
        <dbReference type="Pfam" id="PF08245"/>
    </source>
</evidence>
<feature type="binding site" evidence="7">
    <location>
        <position position="473"/>
    </location>
    <ligand>
        <name>meso-2,6-diaminopimelate</name>
        <dbReference type="ChEBI" id="CHEBI:57791"/>
    </ligand>
</feature>
<dbReference type="Pfam" id="PF01225">
    <property type="entry name" value="Mur_ligase"/>
    <property type="match status" value="1"/>
</dbReference>
<evidence type="ECO:0000256" key="6">
    <source>
        <dbReference type="ARBA" id="ARBA00023316"/>
    </source>
</evidence>
<dbReference type="GO" id="GO:0071555">
    <property type="term" value="P:cell wall organization"/>
    <property type="evidence" value="ECO:0007669"/>
    <property type="project" value="UniProtKB-KW"/>
</dbReference>
<dbReference type="GO" id="GO:0005737">
    <property type="term" value="C:cytoplasm"/>
    <property type="evidence" value="ECO:0007669"/>
    <property type="project" value="UniProtKB-SubCell"/>
</dbReference>
<dbReference type="NCBIfam" id="NF001124">
    <property type="entry name" value="PRK00139.1-2"/>
    <property type="match status" value="1"/>
</dbReference>
<accession>A0A327M8I0</accession>
<sequence length="499" mass="50669">MRWTRPALRLDELSHRAGIVAPPLIGAAVVEIAGLTADSRAVRPGFVFAALPGARADGRAFIGQAVAAGAAAILAPAGTAWPEGVAARPLLAAEDPRRALALMAAALHAPQPGIAVAVTGTNGKTSSVDFLRQLWTLDGARAASLGTLGLIAEGVPPGPSLTTPDPVALHAQLAALARADIDRVALEASSHGIEQRRLDGVRLAAAGFTNLTRDHLDYHGGMEAYRAAKLRLFEALLPAGAAAAVNADMEAGTLAALRGIAARRGLRLLTLGEAGADLRLLAQRPLPAGQVIELDACGTRQSLELALPGRFQADNVLMALALAIAVGMAPGRALALAPRLAGVRGRMELAARLPNGAAVYVDYAHTPDALTRLLAALRPHVAPGGRLQVVFGAGGDRDPGKRPLMGAACAAEADRCWVTDDNPRSEDPAAIRAAVLAGCPGGIDAGERRAAIAAALADLGPGDVLAVAGKGHESGQTIQGVTQPFDDAAVVRALAGGAA</sequence>
<evidence type="ECO:0000259" key="9">
    <source>
        <dbReference type="Pfam" id="PF01225"/>
    </source>
</evidence>
<dbReference type="GO" id="GO:0005524">
    <property type="term" value="F:ATP binding"/>
    <property type="evidence" value="ECO:0007669"/>
    <property type="project" value="UniProtKB-UniRule"/>
</dbReference>
<keyword evidence="7" id="KW-0067">ATP-binding</keyword>
<evidence type="ECO:0000256" key="2">
    <source>
        <dbReference type="ARBA" id="ARBA00022618"/>
    </source>
</evidence>
<dbReference type="Gene3D" id="3.40.1390.10">
    <property type="entry name" value="MurE/MurF, N-terminal domain"/>
    <property type="match status" value="1"/>
</dbReference>